<dbReference type="HAMAP" id="MF_00321">
    <property type="entry name" value="GTPase_EngB"/>
    <property type="match status" value="1"/>
</dbReference>
<dbReference type="CDD" id="cd01876">
    <property type="entry name" value="YihA_EngB"/>
    <property type="match status" value="1"/>
</dbReference>
<dbReference type="Proteomes" id="UP001170651">
    <property type="component" value="Unassembled WGS sequence"/>
</dbReference>
<keyword evidence="3 10" id="KW-0132">Cell division</keyword>
<dbReference type="Pfam" id="PF01926">
    <property type="entry name" value="MMR_HSR1"/>
    <property type="match status" value="1"/>
</dbReference>
<reference evidence="12 13" key="1">
    <citation type="journal article" date="2023" name="Int. J. Syst. Evol. Microbiol.">
        <title>The observation of taxonomic boundaries for the 16SrII and 16SrXXV phytoplasmas using genome-based delimitation.</title>
        <authorList>
            <person name="Rodrigues Jardim B."/>
            <person name="Tran-Nguyen L.T.T."/>
            <person name="Gambley C."/>
            <person name="Al-Sadi A.M."/>
            <person name="Al-Subhi A.M."/>
            <person name="Foissac X."/>
            <person name="Salar P."/>
            <person name="Cai H."/>
            <person name="Yang J.Y."/>
            <person name="Davis R."/>
            <person name="Jones L."/>
            <person name="Rodoni B."/>
            <person name="Constable F.E."/>
        </authorList>
    </citation>
    <scope>NUCLEOTIDE SEQUENCE [LARGE SCALE GENOMIC DNA]</scope>
    <source>
        <strain evidence="12">BAWM-OMN-P26</strain>
    </source>
</reference>
<organism evidence="12 13">
    <name type="scientific">Candidatus Phytoplasma australasiaticum subsp. australasiaticum</name>
    <dbReference type="NCBI Taxonomy" id="2832407"/>
    <lineage>
        <taxon>Bacteria</taxon>
        <taxon>Bacillati</taxon>
        <taxon>Mycoplasmatota</taxon>
        <taxon>Mollicutes</taxon>
        <taxon>Acholeplasmatales</taxon>
        <taxon>Acholeplasmataceae</taxon>
        <taxon>Candidatus Phytoplasma</taxon>
        <taxon>16SrII (Peanut WB group)</taxon>
        <taxon>Candidatus Phytoplasma australasiaticum</taxon>
    </lineage>
</organism>
<evidence type="ECO:0000256" key="3">
    <source>
        <dbReference type="ARBA" id="ARBA00022618"/>
    </source>
</evidence>
<dbReference type="InterPro" id="IPR030393">
    <property type="entry name" value="G_ENGB_dom"/>
</dbReference>
<evidence type="ECO:0000313" key="12">
    <source>
        <dbReference type="EMBL" id="MDO8054262.1"/>
    </source>
</evidence>
<evidence type="ECO:0000256" key="6">
    <source>
        <dbReference type="ARBA" id="ARBA00022842"/>
    </source>
</evidence>
<dbReference type="AlphaFoldDB" id="A0A9K3VQ67"/>
<evidence type="ECO:0000256" key="1">
    <source>
        <dbReference type="ARBA" id="ARBA00001946"/>
    </source>
</evidence>
<dbReference type="RefSeq" id="WP_004995414.1">
    <property type="nucleotide sequence ID" value="NZ_JALQCT010000002.1"/>
</dbReference>
<dbReference type="PRINTS" id="PR00449">
    <property type="entry name" value="RASTRNSFRMNG"/>
</dbReference>
<evidence type="ECO:0000313" key="13">
    <source>
        <dbReference type="Proteomes" id="UP001170651"/>
    </source>
</evidence>
<proteinExistence type="inferred from homology"/>
<dbReference type="InterPro" id="IPR027417">
    <property type="entry name" value="P-loop_NTPase"/>
</dbReference>
<dbReference type="Gene3D" id="3.40.50.300">
    <property type="entry name" value="P-loop containing nucleotide triphosphate hydrolases"/>
    <property type="match status" value="1"/>
</dbReference>
<keyword evidence="4" id="KW-0479">Metal-binding</keyword>
<keyword evidence="9 10" id="KW-0131">Cell cycle</keyword>
<evidence type="ECO:0000256" key="8">
    <source>
        <dbReference type="ARBA" id="ARBA00023210"/>
    </source>
</evidence>
<evidence type="ECO:0000256" key="9">
    <source>
        <dbReference type="ARBA" id="ARBA00023306"/>
    </source>
</evidence>
<dbReference type="GO" id="GO:0005525">
    <property type="term" value="F:GTP binding"/>
    <property type="evidence" value="ECO:0007669"/>
    <property type="project" value="UniProtKB-UniRule"/>
</dbReference>
<comment type="caution">
    <text evidence="12">The sequence shown here is derived from an EMBL/GenBank/DDBJ whole genome shotgun (WGS) entry which is preliminary data.</text>
</comment>
<evidence type="ECO:0000256" key="2">
    <source>
        <dbReference type="ARBA" id="ARBA00009638"/>
    </source>
</evidence>
<dbReference type="NCBIfam" id="TIGR03598">
    <property type="entry name" value="GTPase_YsxC"/>
    <property type="match status" value="1"/>
</dbReference>
<comment type="similarity">
    <text evidence="2 10">Belongs to the TRAFAC class TrmE-Era-EngA-EngB-Septin-like GTPase superfamily. EngB GTPase family.</text>
</comment>
<keyword evidence="7 10" id="KW-0342">GTP-binding</keyword>
<evidence type="ECO:0000256" key="10">
    <source>
        <dbReference type="HAMAP-Rule" id="MF_00321"/>
    </source>
</evidence>
<gene>
    <name evidence="12" type="primary">yihA</name>
    <name evidence="10" type="synonym">engB</name>
    <name evidence="12" type="ORF">OC696_00025</name>
</gene>
<sequence>MNIIRQAVFIKSITNLKYRPIPHLSEFLLIGRSNVGKSSLINALTNHKRLALFSKRPGKTITLNYFLINNYFYFVDSPGYGFSKRDKESRIKQMLMLHNFIRNNKFIKIIFQIIDFNIGPTSLDLQMCQKFIKYKIPIVVILNKKDKIKKNFIIPQIRVIKQSFENNFCNITDFYLCSCRDKDGIPEIISFMFKNLDV</sequence>
<evidence type="ECO:0000256" key="5">
    <source>
        <dbReference type="ARBA" id="ARBA00022741"/>
    </source>
</evidence>
<dbReference type="EMBL" id="JAOSIW010000001">
    <property type="protein sequence ID" value="MDO8054262.1"/>
    <property type="molecule type" value="Genomic_DNA"/>
</dbReference>
<comment type="function">
    <text evidence="10">Necessary for normal cell division and for the maintenance of normal septation.</text>
</comment>
<dbReference type="GeneID" id="93018352"/>
<comment type="cofactor">
    <cofactor evidence="1">
        <name>Mg(2+)</name>
        <dbReference type="ChEBI" id="CHEBI:18420"/>
    </cofactor>
</comment>
<evidence type="ECO:0000256" key="7">
    <source>
        <dbReference type="ARBA" id="ARBA00023134"/>
    </source>
</evidence>
<keyword evidence="8 10" id="KW-0717">Septation</keyword>
<dbReference type="PROSITE" id="PS51706">
    <property type="entry name" value="G_ENGB"/>
    <property type="match status" value="1"/>
</dbReference>
<dbReference type="GO" id="GO:0000917">
    <property type="term" value="P:division septum assembly"/>
    <property type="evidence" value="ECO:0007669"/>
    <property type="project" value="UniProtKB-KW"/>
</dbReference>
<evidence type="ECO:0000256" key="4">
    <source>
        <dbReference type="ARBA" id="ARBA00022723"/>
    </source>
</evidence>
<name>A0A9K3VQ67_9MOLU</name>
<dbReference type="InterPro" id="IPR006073">
    <property type="entry name" value="GTP-bd"/>
</dbReference>
<dbReference type="InterPro" id="IPR019987">
    <property type="entry name" value="GTP-bd_ribosome_bio_YsxC"/>
</dbReference>
<dbReference type="PANTHER" id="PTHR11649">
    <property type="entry name" value="MSS1/TRME-RELATED GTP-BINDING PROTEIN"/>
    <property type="match status" value="1"/>
</dbReference>
<dbReference type="PANTHER" id="PTHR11649:SF13">
    <property type="entry name" value="ENGB-TYPE G DOMAIN-CONTAINING PROTEIN"/>
    <property type="match status" value="1"/>
</dbReference>
<keyword evidence="5 10" id="KW-0547">Nucleotide-binding</keyword>
<feature type="domain" description="EngB-type G" evidence="11">
    <location>
        <begin position="23"/>
        <end position="198"/>
    </location>
</feature>
<protein>
    <recommendedName>
        <fullName evidence="10">Probable GTP-binding protein EngB</fullName>
    </recommendedName>
</protein>
<dbReference type="GO" id="GO:0046872">
    <property type="term" value="F:metal ion binding"/>
    <property type="evidence" value="ECO:0007669"/>
    <property type="project" value="UniProtKB-KW"/>
</dbReference>
<dbReference type="SUPFAM" id="SSF52540">
    <property type="entry name" value="P-loop containing nucleoside triphosphate hydrolases"/>
    <property type="match status" value="1"/>
</dbReference>
<keyword evidence="6" id="KW-0460">Magnesium</keyword>
<keyword evidence="13" id="KW-1185">Reference proteome</keyword>
<accession>A0A9K3VQ67</accession>
<evidence type="ECO:0000259" key="11">
    <source>
        <dbReference type="PROSITE" id="PS51706"/>
    </source>
</evidence>